<evidence type="ECO:0000256" key="1">
    <source>
        <dbReference type="SAM" id="Phobius"/>
    </source>
</evidence>
<sequence length="177" mass="19481">MVIPEFGAVEFERADAIPLEYRYSTGLLGVFAAGSALSLLALFVMRGPVAVLLVLVALPMLLFGIVGMSADPSGIIRSAGKRLVIDDRLLQEVDELGRVKWSIAPGQVQDVRKEAGRPVLPLGAGSWRAESWHVVLDDGRIVRICVWLLPDRGRQFKQRFQSFIQRRGRTQASGTRA</sequence>
<proteinExistence type="predicted"/>
<protein>
    <submittedName>
        <fullName evidence="2">Uncharacterized protein</fullName>
    </submittedName>
</protein>
<dbReference type="AlphaFoldDB" id="A0A7C4GB89"/>
<reference evidence="2" key="1">
    <citation type="journal article" date="2020" name="mSystems">
        <title>Genome- and Community-Level Interaction Insights into Carbon Utilization and Element Cycling Functions of Hydrothermarchaeota in Hydrothermal Sediment.</title>
        <authorList>
            <person name="Zhou Z."/>
            <person name="Liu Y."/>
            <person name="Xu W."/>
            <person name="Pan J."/>
            <person name="Luo Z.H."/>
            <person name="Li M."/>
        </authorList>
    </citation>
    <scope>NUCLEOTIDE SEQUENCE [LARGE SCALE GENOMIC DNA]</scope>
    <source>
        <strain evidence="2">SpSt-488</strain>
    </source>
</reference>
<organism evidence="2">
    <name type="scientific">candidate division WOR-3 bacterium</name>
    <dbReference type="NCBI Taxonomy" id="2052148"/>
    <lineage>
        <taxon>Bacteria</taxon>
        <taxon>Bacteria division WOR-3</taxon>
    </lineage>
</organism>
<dbReference type="EMBL" id="DSUT01000184">
    <property type="protein sequence ID" value="HGK29014.1"/>
    <property type="molecule type" value="Genomic_DNA"/>
</dbReference>
<keyword evidence="1" id="KW-0812">Transmembrane</keyword>
<keyword evidence="1" id="KW-0472">Membrane</keyword>
<evidence type="ECO:0000313" key="2">
    <source>
        <dbReference type="EMBL" id="HGK29014.1"/>
    </source>
</evidence>
<keyword evidence="1" id="KW-1133">Transmembrane helix</keyword>
<name>A0A7C4GB89_UNCW3</name>
<feature type="transmembrane region" description="Helical" evidence="1">
    <location>
        <begin position="49"/>
        <end position="68"/>
    </location>
</feature>
<feature type="transmembrane region" description="Helical" evidence="1">
    <location>
        <begin position="21"/>
        <end position="43"/>
    </location>
</feature>
<gene>
    <name evidence="2" type="ORF">ENS41_08745</name>
</gene>
<comment type="caution">
    <text evidence="2">The sequence shown here is derived from an EMBL/GenBank/DDBJ whole genome shotgun (WGS) entry which is preliminary data.</text>
</comment>
<accession>A0A7C4GB89</accession>